<evidence type="ECO:0000256" key="1">
    <source>
        <dbReference type="ARBA" id="ARBA00004651"/>
    </source>
</evidence>
<dbReference type="PIRSF" id="PIRSF006060">
    <property type="entry name" value="AA_transporter"/>
    <property type="match status" value="1"/>
</dbReference>
<keyword evidence="5 6" id="KW-0472">Membrane</keyword>
<feature type="transmembrane region" description="Helical" evidence="6">
    <location>
        <begin position="431"/>
        <end position="449"/>
    </location>
</feature>
<feature type="transmembrane region" description="Helical" evidence="6">
    <location>
        <begin position="404"/>
        <end position="425"/>
    </location>
</feature>
<reference evidence="8" key="1">
    <citation type="submission" date="2017-09" db="EMBL/GenBank/DDBJ databases">
        <authorList>
            <person name="Varghese N."/>
            <person name="Submissions S."/>
        </authorList>
    </citation>
    <scope>NUCLEOTIDE SEQUENCE [LARGE SCALE GENOMIC DNA]</scope>
    <source>
        <strain evidence="8">CGMCC 1.12461</strain>
    </source>
</reference>
<keyword evidence="3 6" id="KW-0812">Transmembrane</keyword>
<feature type="transmembrane region" description="Helical" evidence="6">
    <location>
        <begin position="254"/>
        <end position="278"/>
    </location>
</feature>
<gene>
    <name evidence="7" type="ORF">SAMN06297280_1378</name>
</gene>
<feature type="transmembrane region" description="Helical" evidence="6">
    <location>
        <begin position="220"/>
        <end position="242"/>
    </location>
</feature>
<evidence type="ECO:0000256" key="4">
    <source>
        <dbReference type="ARBA" id="ARBA00022989"/>
    </source>
</evidence>
<evidence type="ECO:0000256" key="5">
    <source>
        <dbReference type="ARBA" id="ARBA00023136"/>
    </source>
</evidence>
<evidence type="ECO:0000313" key="8">
    <source>
        <dbReference type="Proteomes" id="UP000219353"/>
    </source>
</evidence>
<comment type="subcellular location">
    <subcellularLocation>
        <location evidence="1">Cell membrane</location>
        <topology evidence="1">Multi-pass membrane protein</topology>
    </subcellularLocation>
</comment>
<keyword evidence="8" id="KW-1185">Reference proteome</keyword>
<evidence type="ECO:0000313" key="7">
    <source>
        <dbReference type="EMBL" id="SNY49367.1"/>
    </source>
</evidence>
<evidence type="ECO:0000256" key="3">
    <source>
        <dbReference type="ARBA" id="ARBA00022692"/>
    </source>
</evidence>
<keyword evidence="2" id="KW-1003">Cell membrane</keyword>
<feature type="transmembrane region" description="Helical" evidence="6">
    <location>
        <begin position="103"/>
        <end position="121"/>
    </location>
</feature>
<dbReference type="Proteomes" id="UP000219353">
    <property type="component" value="Unassembled WGS sequence"/>
</dbReference>
<dbReference type="EMBL" id="OBEB01000002">
    <property type="protein sequence ID" value="SNY49367.1"/>
    <property type="molecule type" value="Genomic_DNA"/>
</dbReference>
<dbReference type="Gene3D" id="1.20.1740.10">
    <property type="entry name" value="Amino acid/polyamine transporter I"/>
    <property type="match status" value="1"/>
</dbReference>
<organism evidence="7 8">
    <name type="scientific">Arsukibacterium tuosuense</name>
    <dbReference type="NCBI Taxonomy" id="1323745"/>
    <lineage>
        <taxon>Bacteria</taxon>
        <taxon>Pseudomonadati</taxon>
        <taxon>Pseudomonadota</taxon>
        <taxon>Gammaproteobacteria</taxon>
        <taxon>Chromatiales</taxon>
        <taxon>Chromatiaceae</taxon>
        <taxon>Arsukibacterium</taxon>
    </lineage>
</organism>
<name>A0A285INR6_9GAMM</name>
<dbReference type="Pfam" id="PF13520">
    <property type="entry name" value="AA_permease_2"/>
    <property type="match status" value="1"/>
</dbReference>
<feature type="transmembrane region" description="Helical" evidence="6">
    <location>
        <begin position="178"/>
        <end position="200"/>
    </location>
</feature>
<feature type="transmembrane region" description="Helical" evidence="6">
    <location>
        <begin position="141"/>
        <end position="166"/>
    </location>
</feature>
<dbReference type="InterPro" id="IPR050367">
    <property type="entry name" value="APC_superfamily"/>
</dbReference>
<proteinExistence type="predicted"/>
<evidence type="ECO:0000256" key="2">
    <source>
        <dbReference type="ARBA" id="ARBA00022475"/>
    </source>
</evidence>
<dbReference type="PANTHER" id="PTHR42770:SF7">
    <property type="entry name" value="MEMBRANE PROTEIN"/>
    <property type="match status" value="1"/>
</dbReference>
<keyword evidence="4 6" id="KW-1133">Transmembrane helix</keyword>
<feature type="transmembrane region" description="Helical" evidence="6">
    <location>
        <begin position="36"/>
        <end position="59"/>
    </location>
</feature>
<dbReference type="GO" id="GO:0005886">
    <property type="term" value="C:plasma membrane"/>
    <property type="evidence" value="ECO:0007669"/>
    <property type="project" value="UniProtKB-SubCell"/>
</dbReference>
<dbReference type="PANTHER" id="PTHR42770">
    <property type="entry name" value="AMINO ACID TRANSPORTER-RELATED"/>
    <property type="match status" value="1"/>
</dbReference>
<protein>
    <submittedName>
        <fullName evidence="7">Amino acid/polyamine/organocation transporter, APC superfamily</fullName>
    </submittedName>
</protein>
<sequence length="455" mass="47866">MQQFRFQLIVSSRPQQITAMSDPKMLTNESVLPRHLGLFGLWLLVVNGLIGAGIFGLPGGAAKLAGEYSPLIYLFCALLILPILLCMAELASYFRGSGGPVRYGTAAFGPFIGFQAGWLYYIARLVSFAANTVLLVDSIGYFWPAATAGINRSILLSVIIASLTFINVVGSVRAMRSLALLTVIKFAVLILLVVAGAAYLGGQVLPGFNPATVFNSPHNIGAATLLLIYAFVGFESVVVPAGEAKNPARDMPRALILGLLLVTLLYIGIQLVSVAAVPDIASSANPLLDVAASLFGTAGAVVLMLGVVASVAANLLGAIFSTPRASFALAEDGSLPRWFAAVQPRFLTPANSIVFFGVLALLLTLYGSFLWLAAATVVSRLLLYGLTCAAVPVLRPKLAASDSFVLPLGYSIPVLGLAACGWLALQVSLSSVLATTLFVLLGTALYFLARWQAKR</sequence>
<accession>A0A285INR6</accession>
<feature type="transmembrane region" description="Helical" evidence="6">
    <location>
        <begin position="290"/>
        <end position="316"/>
    </location>
</feature>
<dbReference type="AlphaFoldDB" id="A0A285INR6"/>
<feature type="transmembrane region" description="Helical" evidence="6">
    <location>
        <begin position="71"/>
        <end position="91"/>
    </location>
</feature>
<evidence type="ECO:0000256" key="6">
    <source>
        <dbReference type="SAM" id="Phobius"/>
    </source>
</evidence>
<dbReference type="GO" id="GO:0022857">
    <property type="term" value="F:transmembrane transporter activity"/>
    <property type="evidence" value="ECO:0007669"/>
    <property type="project" value="InterPro"/>
</dbReference>
<dbReference type="InterPro" id="IPR002293">
    <property type="entry name" value="AA/rel_permease1"/>
</dbReference>